<dbReference type="PROSITE" id="PS50887">
    <property type="entry name" value="GGDEF"/>
    <property type="match status" value="1"/>
</dbReference>
<evidence type="ECO:0000259" key="8">
    <source>
        <dbReference type="PROSITE" id="PS50887"/>
    </source>
</evidence>
<dbReference type="Pfam" id="PF00989">
    <property type="entry name" value="PAS"/>
    <property type="match status" value="1"/>
</dbReference>
<name>A0A6M4IRP0_9BACT</name>
<dbReference type="GO" id="GO:0003824">
    <property type="term" value="F:catalytic activity"/>
    <property type="evidence" value="ECO:0007669"/>
    <property type="project" value="UniProtKB-ARBA"/>
</dbReference>
<evidence type="ECO:0000313" key="10">
    <source>
        <dbReference type="Proteomes" id="UP000500938"/>
    </source>
</evidence>
<keyword evidence="4 5" id="KW-0472">Membrane</keyword>
<dbReference type="FunFam" id="3.30.70.270:FF:000001">
    <property type="entry name" value="Diguanylate cyclase domain protein"/>
    <property type="match status" value="1"/>
</dbReference>
<feature type="domain" description="PAC" evidence="7">
    <location>
        <begin position="338"/>
        <end position="390"/>
    </location>
</feature>
<protein>
    <submittedName>
        <fullName evidence="9">PAS domain S-box protein</fullName>
    </submittedName>
</protein>
<keyword evidence="3 5" id="KW-1133">Transmembrane helix</keyword>
<keyword evidence="10" id="KW-1185">Reference proteome</keyword>
<dbReference type="SMART" id="SM00086">
    <property type="entry name" value="PAC"/>
    <property type="match status" value="3"/>
</dbReference>
<proteinExistence type="predicted"/>
<dbReference type="InterPro" id="IPR001610">
    <property type="entry name" value="PAC"/>
</dbReference>
<keyword evidence="2 5" id="KW-0812">Transmembrane</keyword>
<feature type="domain" description="PAS" evidence="6">
    <location>
        <begin position="265"/>
        <end position="336"/>
    </location>
</feature>
<dbReference type="InterPro" id="IPR029095">
    <property type="entry name" value="NarX-like_N"/>
</dbReference>
<evidence type="ECO:0000313" key="9">
    <source>
        <dbReference type="EMBL" id="QJR36795.1"/>
    </source>
</evidence>
<dbReference type="Pfam" id="PF13675">
    <property type="entry name" value="PilJ"/>
    <property type="match status" value="1"/>
</dbReference>
<dbReference type="PROSITE" id="PS50113">
    <property type="entry name" value="PAC"/>
    <property type="match status" value="3"/>
</dbReference>
<dbReference type="InterPro" id="IPR013767">
    <property type="entry name" value="PAS_fold"/>
</dbReference>
<dbReference type="NCBIfam" id="TIGR00229">
    <property type="entry name" value="sensory_box"/>
    <property type="match status" value="4"/>
</dbReference>
<organism evidence="9 10">
    <name type="scientific">Gemmatimonas groenlandica</name>
    <dbReference type="NCBI Taxonomy" id="2732249"/>
    <lineage>
        <taxon>Bacteria</taxon>
        <taxon>Pseudomonadati</taxon>
        <taxon>Gemmatimonadota</taxon>
        <taxon>Gemmatimonadia</taxon>
        <taxon>Gemmatimonadales</taxon>
        <taxon>Gemmatimonadaceae</taxon>
        <taxon>Gemmatimonas</taxon>
    </lineage>
</organism>
<evidence type="ECO:0000256" key="1">
    <source>
        <dbReference type="ARBA" id="ARBA00004141"/>
    </source>
</evidence>
<feature type="transmembrane region" description="Helical" evidence="5">
    <location>
        <begin position="188"/>
        <end position="210"/>
    </location>
</feature>
<dbReference type="KEGG" id="ggr:HKW67_15355"/>
<dbReference type="InterPro" id="IPR013656">
    <property type="entry name" value="PAS_4"/>
</dbReference>
<dbReference type="Pfam" id="PF08448">
    <property type="entry name" value="PAS_4"/>
    <property type="match status" value="1"/>
</dbReference>
<dbReference type="SMART" id="SM00091">
    <property type="entry name" value="PAS"/>
    <property type="match status" value="4"/>
</dbReference>
<dbReference type="Proteomes" id="UP000500938">
    <property type="component" value="Chromosome"/>
</dbReference>
<dbReference type="RefSeq" id="WP_171226227.1">
    <property type="nucleotide sequence ID" value="NZ_CP053085.1"/>
</dbReference>
<dbReference type="SMART" id="SM00267">
    <property type="entry name" value="GGDEF"/>
    <property type="match status" value="1"/>
</dbReference>
<dbReference type="GO" id="GO:0006355">
    <property type="term" value="P:regulation of DNA-templated transcription"/>
    <property type="evidence" value="ECO:0007669"/>
    <property type="project" value="InterPro"/>
</dbReference>
<dbReference type="GO" id="GO:0016020">
    <property type="term" value="C:membrane"/>
    <property type="evidence" value="ECO:0007669"/>
    <property type="project" value="UniProtKB-SubCell"/>
</dbReference>
<feature type="domain" description="PAS" evidence="6">
    <location>
        <begin position="391"/>
        <end position="437"/>
    </location>
</feature>
<dbReference type="Gene3D" id="3.30.450.20">
    <property type="entry name" value="PAS domain"/>
    <property type="match status" value="4"/>
</dbReference>
<evidence type="ECO:0000256" key="3">
    <source>
        <dbReference type="ARBA" id="ARBA00022989"/>
    </source>
</evidence>
<feature type="domain" description="GGDEF" evidence="8">
    <location>
        <begin position="796"/>
        <end position="928"/>
    </location>
</feature>
<sequence length="928" mass="102092">MLVPQLTRRYIISLVAIALLFAANAALVVWQTNRHADSAQLINVAGRQRMLAQRIVALVVWGPLLRNELQGNPAQQTVSLDSLAKELADTHREWRRVHDSLKVGSKALGLPTPSRATRARLDALDGLVTVTDSVVTGVGRALREQQLDGDYAKRAHELVNTRIGYVAAMDHLVGDLAAEERSSVNRLVSFQIVGALLLLGISVLVVRLIIHPTTRAIEQLVTSVQASNSTLEKQSEALERSSTELEAQHLALLQHQDELEHQASELARLHQISDASPDPIVAFHPSGNILYANRAARALSGGSGGAATAQEAIDVLDRESRQLVRETGLPQVIATGLWRDEVRLTLDDGTTRPVRQTLVAHHWPDGSLQFVSSVMQDLSEIRRVQDALVANEARYRTLVDSLAEGVVMQDEHGKIIAWNASAERILGLTGDQLAGRSSYDETWQALDANGHAMAPEAHPIVRARIENMPVDGTRIQVSRADGSRRWLSVNARPIVTHERETPMAAVATFSDITDQLLLAEEHEMLSVLARKTDHAVVMTDADLLVTWVNEAWERMTGYTMSDSLGHRPSELTEGLHTNPATVANLQQALREERSWSGEILNYRRDGSPYWRELSTTALRGTDGRLTGWVSLSHDVTARRDAERERERFAAAVAMATDGIAILGVAGTLEFVNQAFARMHGMPIDQLIGAPWQRVYSAAESLRLAREFGPVVQSVGAWQGEAMGVRAGGESFPQWMSLSQLPNGGQVLVARDITDAKRAEEVLRHQSLHDELTGLYNRRGFMEVAEQQVRNARRASPRCALFYGDLDHFKRINDSYGHDAGDEALLVAANTLRSIFRESDIVARLGGDEFTILAIGISPAAVESLSARLRARLRIDNEARSVTAAPWEVHMSLGVAYFDANDDETLTMALSRADQALYAQKQRRPAQAA</sequence>
<feature type="domain" description="PAS" evidence="6">
    <location>
        <begin position="521"/>
        <end position="565"/>
    </location>
</feature>
<dbReference type="InterPro" id="IPR052155">
    <property type="entry name" value="Biofilm_reg_signaling"/>
</dbReference>
<dbReference type="NCBIfam" id="TIGR00254">
    <property type="entry name" value="GGDEF"/>
    <property type="match status" value="1"/>
</dbReference>
<dbReference type="InterPro" id="IPR000014">
    <property type="entry name" value="PAS"/>
</dbReference>
<evidence type="ECO:0000259" key="6">
    <source>
        <dbReference type="PROSITE" id="PS50112"/>
    </source>
</evidence>
<dbReference type="Pfam" id="PF00990">
    <property type="entry name" value="GGDEF"/>
    <property type="match status" value="1"/>
</dbReference>
<dbReference type="SUPFAM" id="SSF55785">
    <property type="entry name" value="PYP-like sensor domain (PAS domain)"/>
    <property type="match status" value="4"/>
</dbReference>
<gene>
    <name evidence="9" type="ORF">HKW67_15355</name>
</gene>
<dbReference type="PANTHER" id="PTHR44757:SF2">
    <property type="entry name" value="BIOFILM ARCHITECTURE MAINTENANCE PROTEIN MBAA"/>
    <property type="match status" value="1"/>
</dbReference>
<dbReference type="PANTHER" id="PTHR44757">
    <property type="entry name" value="DIGUANYLATE CYCLASE DGCP"/>
    <property type="match status" value="1"/>
</dbReference>
<dbReference type="SUPFAM" id="SSF55073">
    <property type="entry name" value="Nucleotide cyclase"/>
    <property type="match status" value="1"/>
</dbReference>
<evidence type="ECO:0000256" key="4">
    <source>
        <dbReference type="ARBA" id="ARBA00023136"/>
    </source>
</evidence>
<dbReference type="InterPro" id="IPR043128">
    <property type="entry name" value="Rev_trsase/Diguanyl_cyclase"/>
</dbReference>
<feature type="domain" description="PAC" evidence="7">
    <location>
        <begin position="471"/>
        <end position="524"/>
    </location>
</feature>
<dbReference type="EMBL" id="CP053085">
    <property type="protein sequence ID" value="QJR36795.1"/>
    <property type="molecule type" value="Genomic_DNA"/>
</dbReference>
<feature type="domain" description="PAC" evidence="7">
    <location>
        <begin position="593"/>
        <end position="647"/>
    </location>
</feature>
<dbReference type="CDD" id="cd00130">
    <property type="entry name" value="PAS"/>
    <property type="match status" value="4"/>
</dbReference>
<comment type="subcellular location">
    <subcellularLocation>
        <location evidence="1">Membrane</location>
        <topology evidence="1">Multi-pass membrane protein</topology>
    </subcellularLocation>
</comment>
<dbReference type="AlphaFoldDB" id="A0A6M4IRP0"/>
<dbReference type="InterPro" id="IPR000160">
    <property type="entry name" value="GGDEF_dom"/>
</dbReference>
<evidence type="ECO:0000256" key="5">
    <source>
        <dbReference type="SAM" id="Phobius"/>
    </source>
</evidence>
<feature type="domain" description="PAS" evidence="6">
    <location>
        <begin position="644"/>
        <end position="688"/>
    </location>
</feature>
<dbReference type="Gene3D" id="3.30.70.270">
    <property type="match status" value="1"/>
</dbReference>
<dbReference type="InterPro" id="IPR000700">
    <property type="entry name" value="PAS-assoc_C"/>
</dbReference>
<evidence type="ECO:0000259" key="7">
    <source>
        <dbReference type="PROSITE" id="PS50113"/>
    </source>
</evidence>
<dbReference type="InterPro" id="IPR035965">
    <property type="entry name" value="PAS-like_dom_sf"/>
</dbReference>
<accession>A0A6M4IRP0</accession>
<evidence type="ECO:0000256" key="2">
    <source>
        <dbReference type="ARBA" id="ARBA00022692"/>
    </source>
</evidence>
<dbReference type="PROSITE" id="PS50112">
    <property type="entry name" value="PAS"/>
    <property type="match status" value="4"/>
</dbReference>
<dbReference type="CDD" id="cd01949">
    <property type="entry name" value="GGDEF"/>
    <property type="match status" value="1"/>
</dbReference>
<dbReference type="InterPro" id="IPR029787">
    <property type="entry name" value="Nucleotide_cyclase"/>
</dbReference>
<reference evidence="9 10" key="1">
    <citation type="submission" date="2020-05" db="EMBL/GenBank/DDBJ databases">
        <title>Complete genome sequence of Gemmatimonas greenlandica TET16.</title>
        <authorList>
            <person name="Zeng Y."/>
        </authorList>
    </citation>
    <scope>NUCLEOTIDE SEQUENCE [LARGE SCALE GENOMIC DNA]</scope>
    <source>
        <strain evidence="9 10">TET16</strain>
    </source>
</reference>
<dbReference type="Pfam" id="PF13426">
    <property type="entry name" value="PAS_9"/>
    <property type="match status" value="2"/>
</dbReference>